<evidence type="ECO:0000313" key="2">
    <source>
        <dbReference type="EMBL" id="CAI9164426.1"/>
    </source>
</evidence>
<proteinExistence type="predicted"/>
<protein>
    <submittedName>
        <fullName evidence="2">Uncharacterized protein</fullName>
    </submittedName>
</protein>
<feature type="compositionally biased region" description="Pro residues" evidence="1">
    <location>
        <begin position="94"/>
        <end position="105"/>
    </location>
</feature>
<dbReference type="Proteomes" id="UP001176941">
    <property type="component" value="Chromosome 23"/>
</dbReference>
<feature type="compositionally biased region" description="Pro residues" evidence="1">
    <location>
        <begin position="170"/>
        <end position="189"/>
    </location>
</feature>
<organism evidence="2 3">
    <name type="scientific">Rangifer tarandus platyrhynchus</name>
    <name type="common">Svalbard reindeer</name>
    <dbReference type="NCBI Taxonomy" id="3082113"/>
    <lineage>
        <taxon>Eukaryota</taxon>
        <taxon>Metazoa</taxon>
        <taxon>Chordata</taxon>
        <taxon>Craniata</taxon>
        <taxon>Vertebrata</taxon>
        <taxon>Euteleostomi</taxon>
        <taxon>Mammalia</taxon>
        <taxon>Eutheria</taxon>
        <taxon>Laurasiatheria</taxon>
        <taxon>Artiodactyla</taxon>
        <taxon>Ruminantia</taxon>
        <taxon>Pecora</taxon>
        <taxon>Cervidae</taxon>
        <taxon>Odocoileinae</taxon>
        <taxon>Rangifer</taxon>
    </lineage>
</organism>
<dbReference type="EMBL" id="OX459959">
    <property type="protein sequence ID" value="CAI9164426.1"/>
    <property type="molecule type" value="Genomic_DNA"/>
</dbReference>
<feature type="region of interest" description="Disordered" evidence="1">
    <location>
        <begin position="146"/>
        <end position="344"/>
    </location>
</feature>
<feature type="compositionally biased region" description="Pro residues" evidence="1">
    <location>
        <begin position="241"/>
        <end position="259"/>
    </location>
</feature>
<name>A0ABN8YTR0_RANTA</name>
<keyword evidence="3" id="KW-1185">Reference proteome</keyword>
<accession>A0ABN8YTR0</accession>
<sequence length="344" mass="37371">MTQSQTSSCRALSGCLQVMDTLVQAFTFTAPQVSAARSPESRALPFVTRWTPPSDPAPGPRSLRFQRGVHRPPRAGRSNSTRYSPAPGRLGPVPTSPSRPKPRAAPCPDRIRYVSLCNRPGATPFPPPHLRQDKVKFKIETNYLASAAPGPLERDPRRRAHPRPARAPSRPQPGPPLPRPPQTPAPIPTSPFRVDPRPGPHCPVPRVHRPRSLLPRSPWTPARAPLAPVRTPLPDQALTPGPSPPQHLLPRAAPPPAPSPTRSGEPDPSPARPPPARTDPRLCYGANTAVRPGAKRRRGSNTEQMLRDQSARTLPHTTTTHNPRKVGAGLNRRKRGAARDAPRA</sequence>
<evidence type="ECO:0000313" key="3">
    <source>
        <dbReference type="Proteomes" id="UP001176941"/>
    </source>
</evidence>
<evidence type="ECO:0000256" key="1">
    <source>
        <dbReference type="SAM" id="MobiDB-lite"/>
    </source>
</evidence>
<feature type="compositionally biased region" description="Polar residues" evidence="1">
    <location>
        <begin position="311"/>
        <end position="321"/>
    </location>
</feature>
<feature type="compositionally biased region" description="Pro residues" evidence="1">
    <location>
        <begin position="267"/>
        <end position="277"/>
    </location>
</feature>
<reference evidence="2" key="1">
    <citation type="submission" date="2023-04" db="EMBL/GenBank/DDBJ databases">
        <authorList>
            <consortium name="ELIXIR-Norway"/>
        </authorList>
    </citation>
    <scope>NUCLEOTIDE SEQUENCE [LARGE SCALE GENOMIC DNA]</scope>
</reference>
<gene>
    <name evidence="2" type="ORF">MRATA1EN1_LOCUS13388</name>
</gene>
<feature type="region of interest" description="Disordered" evidence="1">
    <location>
        <begin position="46"/>
        <end position="107"/>
    </location>
</feature>